<dbReference type="HOGENOM" id="CLU_2122721_0_0_1"/>
<keyword evidence="3" id="KW-1185">Reference proteome</keyword>
<dbReference type="EMBL" id="EQ962655">
    <property type="protein sequence ID" value="EED18984.1"/>
    <property type="molecule type" value="Genomic_DNA"/>
</dbReference>
<proteinExistence type="predicted"/>
<evidence type="ECO:0000313" key="3">
    <source>
        <dbReference type="Proteomes" id="UP000001745"/>
    </source>
</evidence>
<gene>
    <name evidence="2" type="ORF">TSTA_126920</name>
</gene>
<dbReference type="InParanoid" id="B8MCT2"/>
<dbReference type="RefSeq" id="XP_002482976.1">
    <property type="nucleotide sequence ID" value="XM_002482931.1"/>
</dbReference>
<organism evidence="2 3">
    <name type="scientific">Talaromyces stipitatus (strain ATCC 10500 / CBS 375.48 / QM 6759 / NRRL 1006)</name>
    <name type="common">Penicillium stipitatum</name>
    <dbReference type="NCBI Taxonomy" id="441959"/>
    <lineage>
        <taxon>Eukaryota</taxon>
        <taxon>Fungi</taxon>
        <taxon>Dikarya</taxon>
        <taxon>Ascomycota</taxon>
        <taxon>Pezizomycotina</taxon>
        <taxon>Eurotiomycetes</taxon>
        <taxon>Eurotiomycetidae</taxon>
        <taxon>Eurotiales</taxon>
        <taxon>Trichocomaceae</taxon>
        <taxon>Talaromyces</taxon>
        <taxon>Talaromyces sect. Talaromyces</taxon>
    </lineage>
</organism>
<evidence type="ECO:0000256" key="1">
    <source>
        <dbReference type="SAM" id="MobiDB-lite"/>
    </source>
</evidence>
<dbReference type="AlphaFoldDB" id="B8MCT2"/>
<feature type="region of interest" description="Disordered" evidence="1">
    <location>
        <begin position="1"/>
        <end position="40"/>
    </location>
</feature>
<dbReference type="Proteomes" id="UP000001745">
    <property type="component" value="Unassembled WGS sequence"/>
</dbReference>
<dbReference type="PhylomeDB" id="B8MCT2"/>
<evidence type="ECO:0000313" key="2">
    <source>
        <dbReference type="EMBL" id="EED18984.1"/>
    </source>
</evidence>
<protein>
    <submittedName>
        <fullName evidence="2">Uncharacterized protein</fullName>
    </submittedName>
</protein>
<accession>B8MCT2</accession>
<dbReference type="VEuPathDB" id="FungiDB:TSTA_126920"/>
<name>B8MCT2_TALSN</name>
<reference evidence="3" key="1">
    <citation type="journal article" date="2015" name="Genome Announc.">
        <title>Genome sequence of the AIDS-associated pathogen Penicillium marneffei (ATCC18224) and its near taxonomic relative Talaromyces stipitatus (ATCC10500).</title>
        <authorList>
            <person name="Nierman W.C."/>
            <person name="Fedorova-Abrams N.D."/>
            <person name="Andrianopoulos A."/>
        </authorList>
    </citation>
    <scope>NUCLEOTIDE SEQUENCE [LARGE SCALE GENOMIC DNA]</scope>
    <source>
        <strain evidence="3">ATCC 10500 / CBS 375.48 / QM 6759 / NRRL 1006</strain>
    </source>
</reference>
<sequence length="114" mass="12859">MVKEPGQDSAGKALSADAQKDAKQKRPEDSRQKRPEQRLTLDFTDSLKKEFGAAAVHRDGSLDFSVFQKLYENYPEKLFNYRDAMVELIAECNNALARMRELAREGTTSTTSIS</sequence>
<feature type="compositionally biased region" description="Basic and acidic residues" evidence="1">
    <location>
        <begin position="18"/>
        <end position="40"/>
    </location>
</feature>
<dbReference type="GeneID" id="8099119"/>